<sequence>MVKLSTLLSETYVQDLQLGFKCEKIWVEPECLTERLASAFHRLRIRNLVSIPEGYDLTWTMFILEAAPSLEEIYMSAMDHPCEMQTDNEKRRELLYSEEKGVEWESPRSNFKHRRLTKLIIFGFGYYMVSHLRRVMKAAVNLKDVYLYDRVACIYCQYIPPKPSGLPWDKKLNSVQELLTQGIELPARIHFLTFSPEMDADHGERLQQTLCA</sequence>
<dbReference type="EnsemblPlants" id="AVESA.00010b.r2.2CG0296660.1">
    <property type="protein sequence ID" value="AVESA.00010b.r2.2CG0296660.1.CDS"/>
    <property type="gene ID" value="AVESA.00010b.r2.2CG0296660"/>
</dbReference>
<evidence type="ECO:0000313" key="2">
    <source>
        <dbReference type="Proteomes" id="UP001732700"/>
    </source>
</evidence>
<dbReference type="Proteomes" id="UP001732700">
    <property type="component" value="Chromosome 2C"/>
</dbReference>
<proteinExistence type="predicted"/>
<reference evidence="1" key="2">
    <citation type="submission" date="2025-09" db="UniProtKB">
        <authorList>
            <consortium name="EnsemblPlants"/>
        </authorList>
    </citation>
    <scope>IDENTIFICATION</scope>
</reference>
<accession>A0ACD5UPP5</accession>
<keyword evidence="2" id="KW-1185">Reference proteome</keyword>
<organism evidence="1 2">
    <name type="scientific">Avena sativa</name>
    <name type="common">Oat</name>
    <dbReference type="NCBI Taxonomy" id="4498"/>
    <lineage>
        <taxon>Eukaryota</taxon>
        <taxon>Viridiplantae</taxon>
        <taxon>Streptophyta</taxon>
        <taxon>Embryophyta</taxon>
        <taxon>Tracheophyta</taxon>
        <taxon>Spermatophyta</taxon>
        <taxon>Magnoliopsida</taxon>
        <taxon>Liliopsida</taxon>
        <taxon>Poales</taxon>
        <taxon>Poaceae</taxon>
        <taxon>BOP clade</taxon>
        <taxon>Pooideae</taxon>
        <taxon>Poodae</taxon>
        <taxon>Poeae</taxon>
        <taxon>Poeae Chloroplast Group 1 (Aveneae type)</taxon>
        <taxon>Aveninae</taxon>
        <taxon>Avena</taxon>
    </lineage>
</organism>
<evidence type="ECO:0000313" key="1">
    <source>
        <dbReference type="EnsemblPlants" id="AVESA.00010b.r2.2CG0296660.1.CDS"/>
    </source>
</evidence>
<reference evidence="1" key="1">
    <citation type="submission" date="2021-05" db="EMBL/GenBank/DDBJ databases">
        <authorList>
            <person name="Scholz U."/>
            <person name="Mascher M."/>
            <person name="Fiebig A."/>
        </authorList>
    </citation>
    <scope>NUCLEOTIDE SEQUENCE [LARGE SCALE GENOMIC DNA]</scope>
</reference>
<name>A0ACD5UPP5_AVESA</name>
<protein>
    <submittedName>
        <fullName evidence="1">Uncharacterized protein</fullName>
    </submittedName>
</protein>